<dbReference type="EMBL" id="JAFIQS020000012">
    <property type="protein sequence ID" value="KAH9475232.1"/>
    <property type="molecule type" value="Genomic_DNA"/>
</dbReference>
<proteinExistence type="predicted"/>
<gene>
    <name evidence="1" type="ORF">JR316_0012343</name>
</gene>
<sequence>MPHLRVLSLKGTPFKTFSLDAPWLGQLRRLTLSDLHGFDATEVPYALARLPLLEHLVLELALPRDAWELVEPILPRLRSLYITDSFSAAAYLLRYIAPSDGYSLSMDLQVSNLIMPSQETRYFCDAIKRYINNSFRCGSTSESLLFVPGPRSFIFKGSKAQITFPVSKFLEDRNRIGNPITMLDITALSNHASENLDSGFDGVVPDWTHLDYEFPGLWVGYSMSGYKCGTGAPEKLGLLGRNLKPESTPDIASSTVHGPSTTKILFEDLMYYY</sequence>
<name>A0ACB8GIK7_PSICU</name>
<reference evidence="1" key="1">
    <citation type="submission" date="2021-10" db="EMBL/GenBank/DDBJ databases">
        <title>Psilocybe cubensis genome.</title>
        <authorList>
            <person name="Mckernan K.J."/>
            <person name="Crawford S."/>
            <person name="Trippe A."/>
            <person name="Kane L.T."/>
            <person name="Mclaughlin S."/>
        </authorList>
    </citation>
    <scope>NUCLEOTIDE SEQUENCE</scope>
    <source>
        <strain evidence="1">MGC-MH-2018</strain>
    </source>
</reference>
<comment type="caution">
    <text evidence="1">The sequence shown here is derived from an EMBL/GenBank/DDBJ whole genome shotgun (WGS) entry which is preliminary data.</text>
</comment>
<keyword evidence="2" id="KW-1185">Reference proteome</keyword>
<accession>A0ACB8GIK7</accession>
<protein>
    <submittedName>
        <fullName evidence="1">Uncharacterized protein</fullName>
    </submittedName>
</protein>
<evidence type="ECO:0000313" key="1">
    <source>
        <dbReference type="EMBL" id="KAH9475232.1"/>
    </source>
</evidence>
<organism evidence="1 2">
    <name type="scientific">Psilocybe cubensis</name>
    <name type="common">Psychedelic mushroom</name>
    <name type="synonym">Stropharia cubensis</name>
    <dbReference type="NCBI Taxonomy" id="181762"/>
    <lineage>
        <taxon>Eukaryota</taxon>
        <taxon>Fungi</taxon>
        <taxon>Dikarya</taxon>
        <taxon>Basidiomycota</taxon>
        <taxon>Agaricomycotina</taxon>
        <taxon>Agaricomycetes</taxon>
        <taxon>Agaricomycetidae</taxon>
        <taxon>Agaricales</taxon>
        <taxon>Agaricineae</taxon>
        <taxon>Strophariaceae</taxon>
        <taxon>Psilocybe</taxon>
    </lineage>
</organism>
<dbReference type="Proteomes" id="UP000664032">
    <property type="component" value="Unassembled WGS sequence"/>
</dbReference>
<evidence type="ECO:0000313" key="2">
    <source>
        <dbReference type="Proteomes" id="UP000664032"/>
    </source>
</evidence>